<accession>A0A432Y2U8</accession>
<feature type="domain" description="DUF4097" evidence="2">
    <location>
        <begin position="45"/>
        <end position="236"/>
    </location>
</feature>
<evidence type="ECO:0000259" key="2">
    <source>
        <dbReference type="Pfam" id="PF13349"/>
    </source>
</evidence>
<keyword evidence="4" id="KW-1185">Reference proteome</keyword>
<name>A0A432Y2U8_9GAMM</name>
<dbReference type="AlphaFoldDB" id="A0A432Y2U8"/>
<evidence type="ECO:0000256" key="1">
    <source>
        <dbReference type="SAM" id="SignalP"/>
    </source>
</evidence>
<reference evidence="4" key="1">
    <citation type="journal article" date="2018" name="Front. Microbiol.">
        <title>Genome-Based Analysis Reveals the Taxonomy and Diversity of the Family Idiomarinaceae.</title>
        <authorList>
            <person name="Liu Y."/>
            <person name="Lai Q."/>
            <person name="Shao Z."/>
        </authorList>
    </citation>
    <scope>NUCLEOTIDE SEQUENCE [LARGE SCALE GENOMIC DNA]</scope>
    <source>
        <strain evidence="4">PO-M2</strain>
    </source>
</reference>
<gene>
    <name evidence="3" type="ORF">CWI70_00350</name>
</gene>
<comment type="caution">
    <text evidence="3">The sequence shown here is derived from an EMBL/GenBank/DDBJ whole genome shotgun (WGS) entry which is preliminary data.</text>
</comment>
<dbReference type="Pfam" id="PF13349">
    <property type="entry name" value="DUF4097"/>
    <property type="match status" value="1"/>
</dbReference>
<feature type="signal peptide" evidence="1">
    <location>
        <begin position="1"/>
        <end position="27"/>
    </location>
</feature>
<dbReference type="EMBL" id="PIPX01000001">
    <property type="protein sequence ID" value="RUO55278.1"/>
    <property type="molecule type" value="Genomic_DNA"/>
</dbReference>
<feature type="chain" id="PRO_5019551202" description="DUF4097 domain-containing protein" evidence="1">
    <location>
        <begin position="28"/>
        <end position="322"/>
    </location>
</feature>
<organism evidence="3 4">
    <name type="scientific">Pseudidiomarina homiensis</name>
    <dbReference type="NCBI Taxonomy" id="364198"/>
    <lineage>
        <taxon>Bacteria</taxon>
        <taxon>Pseudomonadati</taxon>
        <taxon>Pseudomonadota</taxon>
        <taxon>Gammaproteobacteria</taxon>
        <taxon>Alteromonadales</taxon>
        <taxon>Idiomarinaceae</taxon>
        <taxon>Pseudidiomarina</taxon>
    </lineage>
</organism>
<evidence type="ECO:0000313" key="4">
    <source>
        <dbReference type="Proteomes" id="UP000287649"/>
    </source>
</evidence>
<keyword evidence="1" id="KW-0732">Signal</keyword>
<evidence type="ECO:0000313" key="3">
    <source>
        <dbReference type="EMBL" id="RUO55278.1"/>
    </source>
</evidence>
<dbReference type="Proteomes" id="UP000287649">
    <property type="component" value="Unassembled WGS sequence"/>
</dbReference>
<dbReference type="InterPro" id="IPR025164">
    <property type="entry name" value="Toastrack_DUF4097"/>
</dbReference>
<protein>
    <recommendedName>
        <fullName evidence="2">DUF4097 domain-containing protein</fullName>
    </recommendedName>
</protein>
<proteinExistence type="predicted"/>
<sequence>MSMKTLVNVVTNVALLSGLVFSGIAYADQQRVDERLEVPADVFVKIENMRGDVRISGTDENYAEVKGELDKYATGLTFTLDGSTLSIIVDMEERNNFSGDEATDLSITLPRSAKLSVEGVSTDFWVNDFNSDVRVNSVSGDLEAQNVTGNIRLNSVSGDVQGKNLAGTVQMKSVSGDILDRSNKATTVSYGSTSGDINAASTASEVTAETVSGDIELALDEVKELELRSVSGDAEAYFVLLNNGRVTGESVSGDVALAIRGNVNAKVSAQVSGGGSIVNRLSDARAEESRWGIGASLETTIGSGSGVIEVTTMSGDIRLTKN</sequence>